<evidence type="ECO:0000313" key="1">
    <source>
        <dbReference type="EMBL" id="NJP48468.1"/>
    </source>
</evidence>
<reference evidence="1 2" key="1">
    <citation type="submission" date="2020-03" db="EMBL/GenBank/DDBJ databases">
        <title>WGS of actinomycetes isolated from Thailand.</title>
        <authorList>
            <person name="Thawai C."/>
        </authorList>
    </citation>
    <scope>NUCLEOTIDE SEQUENCE [LARGE SCALE GENOMIC DNA]</scope>
    <source>
        <strain evidence="1 2">PRB2-1</strain>
    </source>
</reference>
<dbReference type="Proteomes" id="UP000734511">
    <property type="component" value="Unassembled WGS sequence"/>
</dbReference>
<protein>
    <submittedName>
        <fullName evidence="1">Sugar ABC transporter substrate-binding protein</fullName>
    </submittedName>
</protein>
<comment type="caution">
    <text evidence="1">The sequence shown here is derived from an EMBL/GenBank/DDBJ whole genome shotgun (WGS) entry which is preliminary data.</text>
</comment>
<gene>
    <name evidence="1" type="ORF">HCN08_34500</name>
</gene>
<sequence>PVQKDSARYKTSAKIVSCLTSDTNLLATDTTLSYVAPTSTVQDQQVAKAPELAPWKAAVGAARGRTSDGLGIKYPVISEQMWGAVQGALSGAKSPQAALSAAQKAAENHQG</sequence>
<organism evidence="1 2">
    <name type="scientific">Actinacidiphila epipremni</name>
    <dbReference type="NCBI Taxonomy" id="2053013"/>
    <lineage>
        <taxon>Bacteria</taxon>
        <taxon>Bacillati</taxon>
        <taxon>Actinomycetota</taxon>
        <taxon>Actinomycetes</taxon>
        <taxon>Kitasatosporales</taxon>
        <taxon>Streptomycetaceae</taxon>
        <taxon>Actinacidiphila</taxon>
    </lineage>
</organism>
<evidence type="ECO:0000313" key="2">
    <source>
        <dbReference type="Proteomes" id="UP000734511"/>
    </source>
</evidence>
<feature type="non-terminal residue" evidence="1">
    <location>
        <position position="1"/>
    </location>
</feature>
<dbReference type="EMBL" id="JAATEJ010000077">
    <property type="protein sequence ID" value="NJP48468.1"/>
    <property type="molecule type" value="Genomic_DNA"/>
</dbReference>
<accession>A0ABX0ZWM6</accession>
<dbReference type="SUPFAM" id="SSF53850">
    <property type="entry name" value="Periplasmic binding protein-like II"/>
    <property type="match status" value="1"/>
</dbReference>
<name>A0ABX0ZWM6_9ACTN</name>
<dbReference type="Gene3D" id="3.40.190.10">
    <property type="entry name" value="Periplasmic binding protein-like II"/>
    <property type="match status" value="1"/>
</dbReference>
<keyword evidence="2" id="KW-1185">Reference proteome</keyword>
<proteinExistence type="predicted"/>